<evidence type="ECO:0000256" key="7">
    <source>
        <dbReference type="ARBA" id="ARBA00022741"/>
    </source>
</evidence>
<dbReference type="CDD" id="cd02094">
    <property type="entry name" value="P-type_ATPase_Cu-like"/>
    <property type="match status" value="1"/>
</dbReference>
<dbReference type="InterPro" id="IPR027256">
    <property type="entry name" value="P-typ_ATPase_IB"/>
</dbReference>
<evidence type="ECO:0000256" key="4">
    <source>
        <dbReference type="ARBA" id="ARBA00022692"/>
    </source>
</evidence>
<dbReference type="InterPro" id="IPR023299">
    <property type="entry name" value="ATPase_P-typ_cyto_dom_N"/>
</dbReference>
<evidence type="ECO:0000256" key="11">
    <source>
        <dbReference type="ARBA" id="ARBA00022967"/>
    </source>
</evidence>
<comment type="subcellular location">
    <subcellularLocation>
        <location evidence="16">Cell membrane</location>
    </subcellularLocation>
    <subcellularLocation>
        <location evidence="1">Endomembrane system</location>
        <topology evidence="1">Multi-pass membrane protein</topology>
    </subcellularLocation>
</comment>
<evidence type="ECO:0000256" key="13">
    <source>
        <dbReference type="ARBA" id="ARBA00023008"/>
    </source>
</evidence>
<dbReference type="SUPFAM" id="SSF55008">
    <property type="entry name" value="HMA, heavy metal-associated domain"/>
    <property type="match status" value="2"/>
</dbReference>
<keyword evidence="3" id="KW-0813">Transport</keyword>
<dbReference type="PRINTS" id="PR00943">
    <property type="entry name" value="CUATPASE"/>
</dbReference>
<evidence type="ECO:0000256" key="3">
    <source>
        <dbReference type="ARBA" id="ARBA00022448"/>
    </source>
</evidence>
<dbReference type="InterPro" id="IPR018303">
    <property type="entry name" value="ATPase_P-typ_P_site"/>
</dbReference>
<dbReference type="PRINTS" id="PR00119">
    <property type="entry name" value="CATATPASE"/>
</dbReference>
<keyword evidence="11" id="KW-1278">Translocase</keyword>
<feature type="transmembrane region" description="Helical" evidence="16">
    <location>
        <begin position="458"/>
        <end position="481"/>
    </location>
</feature>
<keyword evidence="15 16" id="KW-0472">Membrane</keyword>
<dbReference type="PANTHER" id="PTHR43520">
    <property type="entry name" value="ATP7, ISOFORM B"/>
    <property type="match status" value="1"/>
</dbReference>
<feature type="transmembrane region" description="Helical" evidence="16">
    <location>
        <begin position="211"/>
        <end position="229"/>
    </location>
</feature>
<feature type="transmembrane region" description="Helical" evidence="16">
    <location>
        <begin position="277"/>
        <end position="296"/>
    </location>
</feature>
<dbReference type="SUPFAM" id="SSF81653">
    <property type="entry name" value="Calcium ATPase, transduction domain A"/>
    <property type="match status" value="1"/>
</dbReference>
<dbReference type="NCBIfam" id="TIGR01511">
    <property type="entry name" value="ATPase-IB1_Cu"/>
    <property type="match status" value="1"/>
</dbReference>
<feature type="transmembrane region" description="Helical" evidence="16">
    <location>
        <begin position="799"/>
        <end position="821"/>
    </location>
</feature>
<evidence type="ECO:0000256" key="12">
    <source>
        <dbReference type="ARBA" id="ARBA00022989"/>
    </source>
</evidence>
<dbReference type="SFLD" id="SFLDS00003">
    <property type="entry name" value="Haloacid_Dehalogenase"/>
    <property type="match status" value="1"/>
</dbReference>
<dbReference type="Pfam" id="PF00122">
    <property type="entry name" value="E1-E2_ATPase"/>
    <property type="match status" value="1"/>
</dbReference>
<dbReference type="PROSITE" id="PS00154">
    <property type="entry name" value="ATPASE_E1_E2"/>
    <property type="match status" value="1"/>
</dbReference>
<accession>A0ABQ1H2M1</accession>
<dbReference type="Gene3D" id="2.70.150.10">
    <property type="entry name" value="Calcium-transporting ATPase, cytoplasmic transduction domain A"/>
    <property type="match status" value="1"/>
</dbReference>
<dbReference type="InterPro" id="IPR023214">
    <property type="entry name" value="HAD_sf"/>
</dbReference>
<dbReference type="Gene3D" id="3.40.50.1000">
    <property type="entry name" value="HAD superfamily/HAD-like"/>
    <property type="match status" value="1"/>
</dbReference>
<dbReference type="SFLD" id="SFLDF00027">
    <property type="entry name" value="p-type_atpase"/>
    <property type="match status" value="1"/>
</dbReference>
<dbReference type="InterPro" id="IPR006121">
    <property type="entry name" value="HMA_dom"/>
</dbReference>
<dbReference type="InterPro" id="IPR023298">
    <property type="entry name" value="ATPase_P-typ_TM_dom_sf"/>
</dbReference>
<keyword evidence="6" id="KW-0677">Repeat</keyword>
<dbReference type="CDD" id="cd00371">
    <property type="entry name" value="HMA"/>
    <property type="match status" value="2"/>
</dbReference>
<dbReference type="PANTHER" id="PTHR43520:SF8">
    <property type="entry name" value="P-TYPE CU(+) TRANSPORTER"/>
    <property type="match status" value="1"/>
</dbReference>
<dbReference type="Gene3D" id="3.30.70.100">
    <property type="match status" value="2"/>
</dbReference>
<keyword evidence="14" id="KW-0406">Ion transport</keyword>
<gene>
    <name evidence="18" type="primary">actP</name>
    <name evidence="18" type="ORF">GCM10011328_33970</name>
</gene>
<feature type="transmembrane region" description="Helical" evidence="16">
    <location>
        <begin position="176"/>
        <end position="199"/>
    </location>
</feature>
<feature type="domain" description="HMA" evidence="17">
    <location>
        <begin position="15"/>
        <end position="80"/>
    </location>
</feature>
<protein>
    <submittedName>
        <fullName evidence="18">Copper-translocating P-type ATPase</fullName>
    </submittedName>
</protein>
<evidence type="ECO:0000256" key="16">
    <source>
        <dbReference type="RuleBase" id="RU362081"/>
    </source>
</evidence>
<dbReference type="InterPro" id="IPR017969">
    <property type="entry name" value="Heavy-metal-associated_CS"/>
</dbReference>
<evidence type="ECO:0000256" key="15">
    <source>
        <dbReference type="ARBA" id="ARBA00023136"/>
    </source>
</evidence>
<dbReference type="SUPFAM" id="SSF81665">
    <property type="entry name" value="Calcium ATPase, transmembrane domain M"/>
    <property type="match status" value="1"/>
</dbReference>
<keyword evidence="19" id="KW-1185">Reference proteome</keyword>
<feature type="domain" description="HMA" evidence="17">
    <location>
        <begin position="82"/>
        <end position="148"/>
    </location>
</feature>
<dbReference type="PROSITE" id="PS01047">
    <property type="entry name" value="HMA_1"/>
    <property type="match status" value="2"/>
</dbReference>
<evidence type="ECO:0000313" key="18">
    <source>
        <dbReference type="EMBL" id="GGA55734.1"/>
    </source>
</evidence>
<dbReference type="EMBL" id="BMFZ01000010">
    <property type="protein sequence ID" value="GGA55734.1"/>
    <property type="molecule type" value="Genomic_DNA"/>
</dbReference>
<keyword evidence="5 16" id="KW-0479">Metal-binding</keyword>
<evidence type="ECO:0000256" key="6">
    <source>
        <dbReference type="ARBA" id="ARBA00022737"/>
    </source>
</evidence>
<dbReference type="InterPro" id="IPR008250">
    <property type="entry name" value="ATPase_P-typ_transduc_dom_A_sf"/>
</dbReference>
<dbReference type="Pfam" id="PF00403">
    <property type="entry name" value="HMA"/>
    <property type="match status" value="2"/>
</dbReference>
<name>A0ABQ1H2M1_9GAMM</name>
<dbReference type="InterPro" id="IPR044492">
    <property type="entry name" value="P_typ_ATPase_HD_dom"/>
</dbReference>
<evidence type="ECO:0000256" key="14">
    <source>
        <dbReference type="ARBA" id="ARBA00023065"/>
    </source>
</evidence>
<keyword evidence="16" id="KW-1003">Cell membrane</keyword>
<dbReference type="InterPro" id="IPR001757">
    <property type="entry name" value="P_typ_ATPase"/>
</dbReference>
<evidence type="ECO:0000256" key="1">
    <source>
        <dbReference type="ARBA" id="ARBA00004127"/>
    </source>
</evidence>
<dbReference type="InterPro" id="IPR006122">
    <property type="entry name" value="HMA_Cu_ion-bd"/>
</dbReference>
<dbReference type="Pfam" id="PF00702">
    <property type="entry name" value="Hydrolase"/>
    <property type="match status" value="1"/>
</dbReference>
<dbReference type="Proteomes" id="UP000627464">
    <property type="component" value="Unassembled WGS sequence"/>
</dbReference>
<dbReference type="PROSITE" id="PS50846">
    <property type="entry name" value="HMA_2"/>
    <property type="match status" value="2"/>
</dbReference>
<keyword evidence="12 16" id="KW-1133">Transmembrane helix</keyword>
<dbReference type="Gene3D" id="3.40.1110.10">
    <property type="entry name" value="Calcium-transporting ATPase, cytoplasmic domain N"/>
    <property type="match status" value="1"/>
</dbReference>
<keyword evidence="13" id="KW-0186">Copper</keyword>
<organism evidence="18 19">
    <name type="scientific">Hafnia psychrotolerans</name>
    <dbReference type="NCBI Taxonomy" id="1477018"/>
    <lineage>
        <taxon>Bacteria</taxon>
        <taxon>Pseudomonadati</taxon>
        <taxon>Pseudomonadota</taxon>
        <taxon>Gammaproteobacteria</taxon>
        <taxon>Enterobacterales</taxon>
        <taxon>Hafniaceae</taxon>
        <taxon>Hafnia</taxon>
    </lineage>
</organism>
<evidence type="ECO:0000256" key="8">
    <source>
        <dbReference type="ARBA" id="ARBA00022796"/>
    </source>
</evidence>
<evidence type="ECO:0000256" key="10">
    <source>
        <dbReference type="ARBA" id="ARBA00022842"/>
    </source>
</evidence>
<comment type="caution">
    <text evidence="18">The sequence shown here is derived from an EMBL/GenBank/DDBJ whole genome shotgun (WGS) entry which is preliminary data.</text>
</comment>
<evidence type="ECO:0000256" key="9">
    <source>
        <dbReference type="ARBA" id="ARBA00022840"/>
    </source>
</evidence>
<dbReference type="NCBIfam" id="TIGR01525">
    <property type="entry name" value="ATPase-IB_hvy"/>
    <property type="match status" value="1"/>
</dbReference>
<evidence type="ECO:0000256" key="2">
    <source>
        <dbReference type="ARBA" id="ARBA00006024"/>
    </source>
</evidence>
<dbReference type="InterPro" id="IPR059000">
    <property type="entry name" value="ATPase_P-type_domA"/>
</dbReference>
<keyword evidence="7 16" id="KW-0547">Nucleotide-binding</keyword>
<feature type="transmembrane region" description="Helical" evidence="16">
    <location>
        <begin position="249"/>
        <end position="271"/>
    </location>
</feature>
<feature type="transmembrane region" description="Helical" evidence="16">
    <location>
        <begin position="430"/>
        <end position="452"/>
    </location>
</feature>
<comment type="similarity">
    <text evidence="2 16">Belongs to the cation transport ATPase (P-type) (TC 3.A.3) family. Type IB subfamily.</text>
</comment>
<keyword evidence="8" id="KW-0187">Copper transport</keyword>
<dbReference type="SFLD" id="SFLDG00002">
    <property type="entry name" value="C1.7:_P-type_atpase_like"/>
    <property type="match status" value="1"/>
</dbReference>
<proteinExistence type="inferred from homology"/>
<feature type="transmembrane region" description="Helical" evidence="16">
    <location>
        <begin position="774"/>
        <end position="793"/>
    </location>
</feature>
<keyword evidence="10" id="KW-0460">Magnesium</keyword>
<keyword evidence="9 16" id="KW-0067">ATP-binding</keyword>
<dbReference type="NCBIfam" id="TIGR00003">
    <property type="entry name" value="copper ion binding protein"/>
    <property type="match status" value="2"/>
</dbReference>
<reference evidence="19" key="1">
    <citation type="journal article" date="2019" name="Int. J. Syst. Evol. Microbiol.">
        <title>The Global Catalogue of Microorganisms (GCM) 10K type strain sequencing project: providing services to taxonomists for standard genome sequencing and annotation.</title>
        <authorList>
            <consortium name="The Broad Institute Genomics Platform"/>
            <consortium name="The Broad Institute Genome Sequencing Center for Infectious Disease"/>
            <person name="Wu L."/>
            <person name="Ma J."/>
        </authorList>
    </citation>
    <scope>NUCLEOTIDE SEQUENCE [LARGE SCALE GENOMIC DNA]</scope>
    <source>
        <strain evidence="19">CGMCC 1.12806</strain>
    </source>
</reference>
<evidence type="ECO:0000259" key="17">
    <source>
        <dbReference type="PROSITE" id="PS50846"/>
    </source>
</evidence>
<dbReference type="SUPFAM" id="SSF56784">
    <property type="entry name" value="HAD-like"/>
    <property type="match status" value="1"/>
</dbReference>
<dbReference type="RefSeq" id="WP_188474729.1">
    <property type="nucleotide sequence ID" value="NZ_BMFZ01000010.1"/>
</dbReference>
<keyword evidence="4 16" id="KW-0812">Transmembrane</keyword>
<evidence type="ECO:0000256" key="5">
    <source>
        <dbReference type="ARBA" id="ARBA00022723"/>
    </source>
</evidence>
<dbReference type="InterPro" id="IPR036163">
    <property type="entry name" value="HMA_dom_sf"/>
</dbReference>
<dbReference type="NCBIfam" id="TIGR01494">
    <property type="entry name" value="ATPase_P-type"/>
    <property type="match status" value="1"/>
</dbReference>
<evidence type="ECO:0000313" key="19">
    <source>
        <dbReference type="Proteomes" id="UP000627464"/>
    </source>
</evidence>
<sequence>MALQPDSNPSASLVTRFSMPVEGMSCASCVGRVERALKAVPGVLSATVNLATERADITFNDQSDPHLAVRAIEGAGYAVREDTTELAIEDMSCASCVGRVEKALSKVPGVLEANVNLATERARVRYLSGVVSMTDLENAVKQAGYTSRRLSRETADADDKDTERHEKESRSLRRSLLIAAIFTLPVFILEMGSHLIPAMHHWVMGALGQQTSWYIQFVLATLVLFGPGLRFFRKGVPALLRGAPDMNSLVSVGTAAAYGYSLVATFLPGVLPQGTANVYFEASTVIVTLILLGRTLEARAKGRTSQAIKRLVGLQPKTARVERNGETVDIPLDQVTVGDVVHVRPGEKIPVDGLVVEGASYVDESMITGEPVPVSKGEGTAVVGGTINKTGGFNFRVTKVGANTVLAQIIHLVQEAQGSKLPIQTLVDKVTMWFVPAVMAAATLTFLIWLIFGPSPALTFALVNAVAVLIIACPCAMGLATPTSIMVGTGRAAEFGILFRKGEALQALRDVSVIALDKTGTLTKGHPELTDLVPGEGFEYDDVLALVAAVESRSEHPIAEAIVAAARQRNITLAPIEDFEAMPGFGVSAKVSGQTIAIGADRFMTKLGLDVTSFMQVAERLGNQGKSPLYAAIDGRLAAVIAVADPIRETTPEAIRALHALGLKVAMITGDNARTARAIARQLGIDEVAAEVLPDGKVAALKKFRVNGARVAFVGDGINDAPALAEADVGLAIGTGTDVAIEAADVVLMSGDLCGVPNAIGLSQATIRNIKQNLFWAFAYNALLIPVAAGVLYPLNGTLLSPIFAAAAMALSSVFVLGNALRLKRFQVRTHTVKPSH</sequence>
<dbReference type="InterPro" id="IPR036412">
    <property type="entry name" value="HAD-like_sf"/>
</dbReference>